<feature type="region of interest" description="Disordered" evidence="3">
    <location>
        <begin position="1"/>
        <end position="32"/>
    </location>
</feature>
<dbReference type="OrthoDB" id="1517790at2759"/>
<gene>
    <name evidence="4" type="ORF">MEDL_50883</name>
</gene>
<dbReference type="Pfam" id="PF14580">
    <property type="entry name" value="LRR_9"/>
    <property type="match status" value="3"/>
</dbReference>
<dbReference type="SMART" id="SM00365">
    <property type="entry name" value="LRR_SD22"/>
    <property type="match status" value="19"/>
</dbReference>
<protein>
    <submittedName>
        <fullName evidence="4">Leucine-rich repeat-containing protein 9</fullName>
    </submittedName>
</protein>
<keyword evidence="1" id="KW-0433">Leucine-rich repeat</keyword>
<dbReference type="SMART" id="SM00364">
    <property type="entry name" value="LRR_BAC"/>
    <property type="match status" value="6"/>
</dbReference>
<dbReference type="InterPro" id="IPR001611">
    <property type="entry name" value="Leu-rich_rpt"/>
</dbReference>
<evidence type="ECO:0000313" key="5">
    <source>
        <dbReference type="Proteomes" id="UP000683360"/>
    </source>
</evidence>
<dbReference type="InterPro" id="IPR050836">
    <property type="entry name" value="SDS22/Internalin_LRR"/>
</dbReference>
<reference evidence="4" key="1">
    <citation type="submission" date="2021-03" db="EMBL/GenBank/DDBJ databases">
        <authorList>
            <person name="Bekaert M."/>
        </authorList>
    </citation>
    <scope>NUCLEOTIDE SEQUENCE</scope>
</reference>
<dbReference type="PANTHER" id="PTHR46652">
    <property type="entry name" value="LEUCINE-RICH REPEAT AND IQ DOMAIN-CONTAINING PROTEIN 1-RELATED"/>
    <property type="match status" value="1"/>
</dbReference>
<sequence>MSVSTDSSGPVTNGDVTPSTISTEPSRSNKDEEDDCMKELCANNGINYSKIQNGDICNVDKLEMFFSGYPKIIGMHLFPSLSCLVIMDQQVAKIEGLSTLVLLRELWICDCQVKKIENLEANKNLRKLYLYGNKIEVIEHLNHLGELEILWLNDNCIVNIENISMLSKLKQLNLAENKITRIGHTLDSNKKLEDLNLSGNNITSLRELTQLMRLPTLHSLSLKDPMYTPAPVSLLCNYSTHVLFHLPTLNTLDTYDVSKTVTDVAEATVMKKRMYYHMRVKTVHRNMTDILTKMDVYKTKLEEFPHERIKSLYNVLKEAKAQKLEETGGFVAKHTCLKERIRKWERKCHEIECYYNEAAARIKKSADVIVNRMLIELESGGNVRFEEGSPTDIWFSSCHDLVLSRFCASDYKDHNVSGIKIHRIIRIHNRMLRTRFDDILSSIVDDPDGEYYPCNRNTGYRKLLEYLFWMQDPQLSNGANEPGHLLEEGFLEAQTYSDLGRDGAVSLSNSLSLADRHRIEHLTKNGKNSDYSDSCPFRYGQLVISKVYLGKSVKALDDRQISKSSYPKIDAVFKPRKMCISNEGDTLCECSARQCEWYLFDNRLVLPEYVVEFEYVTKFRSKSPFSYFNDMLLDNRECRLAAVPHADDDKSADDDVINMEPQCKPRPRLIALTEELVLKLANVDSMSSITSLNLHGNALSKLKPIHSLHNLRRLVVSGNELTKLDELSNMCIEYLDVSFNKLCTLDGLKNVHNLNFLDLSWNKLCNTREDLSILRKHVPNLLILDTRHNNWQKPENLRLRIIGRLKSLTLLDGSCVSEKYRFWFSDIPFLTLLGQTTINQDKQHLTKLSGLEKLENLKWASFADNDLTKIEGLENCLKLHELYLDNNCLSKLEGIGKLIQLRRLSLDSNYISTLENTGIQFLTGLSYLSLENNKIVSLAGVQKLMSLVELYVGNNILNSVREIFFLKTLPNLVIIDLYGNPVVHEMDNYRLFIIYHLKTLKALDGLAIEATEGSIAKDTFGGRLTPDFVAEKLGHSNFEDVRELDLPNSAIRIVDLGLNDTFLNLRSVNLEHNNLTSFSGLIHLPNLRVLCLNHNHIECIMPRSKPQQNKRVVSTINNNRAGDFFNNNSTDSMTPVMESLEVLHLGYNNIKDMAALQLGRLTSLKALFLQGNEILKVEGLEGLHDLRELVLDRNKIKNIFETSFINQWNLQELHIEENRIRDLSNLHCLEHLQRLYLGSNRVQEISELEKLDSLVNMIEISLVNNPAARRHLHRPLLVFRLKQLMVIDGIPVNEEERTKAELYYMDQQQVNMVEGTLPGISQYKTQVPVKVTTMHLGSSPIWNGGAIYDENTPESLQRGGGRRRGNSKTDNGTGVLNRGNTIVAPGYGGMRHYLNQIPYVTPPSQSEINQAKNNKR</sequence>
<dbReference type="Proteomes" id="UP000683360">
    <property type="component" value="Unassembled WGS sequence"/>
</dbReference>
<feature type="compositionally biased region" description="Polar residues" evidence="3">
    <location>
        <begin position="1368"/>
        <end position="1379"/>
    </location>
</feature>
<evidence type="ECO:0000313" key="4">
    <source>
        <dbReference type="EMBL" id="CAG2238483.1"/>
    </source>
</evidence>
<dbReference type="SUPFAM" id="SSF52075">
    <property type="entry name" value="Outer arm dynein light chain 1"/>
    <property type="match status" value="2"/>
</dbReference>
<feature type="region of interest" description="Disordered" evidence="3">
    <location>
        <begin position="1348"/>
        <end position="1379"/>
    </location>
</feature>
<dbReference type="PANTHER" id="PTHR46652:SF3">
    <property type="entry name" value="LEUCINE-RICH REPEAT-CONTAINING PROTEIN 9"/>
    <property type="match status" value="1"/>
</dbReference>
<proteinExistence type="predicted"/>
<dbReference type="Gene3D" id="3.90.228.10">
    <property type="match status" value="1"/>
</dbReference>
<comment type="caution">
    <text evidence="4">The sequence shown here is derived from an EMBL/GenBank/DDBJ whole genome shotgun (WGS) entry which is preliminary data.</text>
</comment>
<name>A0A8S3U8H3_MYTED</name>
<dbReference type="InterPro" id="IPR032675">
    <property type="entry name" value="LRR_dom_sf"/>
</dbReference>
<evidence type="ECO:0000256" key="3">
    <source>
        <dbReference type="SAM" id="MobiDB-lite"/>
    </source>
</evidence>
<feature type="compositionally biased region" description="Polar residues" evidence="3">
    <location>
        <begin position="1"/>
        <end position="26"/>
    </location>
</feature>
<evidence type="ECO:0000256" key="1">
    <source>
        <dbReference type="ARBA" id="ARBA00022614"/>
    </source>
</evidence>
<evidence type="ECO:0000256" key="2">
    <source>
        <dbReference type="ARBA" id="ARBA00022737"/>
    </source>
</evidence>
<dbReference type="EMBL" id="CAJPWZ010002442">
    <property type="protein sequence ID" value="CAG2238483.1"/>
    <property type="molecule type" value="Genomic_DNA"/>
</dbReference>
<keyword evidence="5" id="KW-1185">Reference proteome</keyword>
<keyword evidence="2" id="KW-0677">Repeat</keyword>
<dbReference type="PROSITE" id="PS51450">
    <property type="entry name" value="LRR"/>
    <property type="match status" value="13"/>
</dbReference>
<dbReference type="SUPFAM" id="SSF52058">
    <property type="entry name" value="L domain-like"/>
    <property type="match status" value="2"/>
</dbReference>
<organism evidence="4 5">
    <name type="scientific">Mytilus edulis</name>
    <name type="common">Blue mussel</name>
    <dbReference type="NCBI Taxonomy" id="6550"/>
    <lineage>
        <taxon>Eukaryota</taxon>
        <taxon>Metazoa</taxon>
        <taxon>Spiralia</taxon>
        <taxon>Lophotrochozoa</taxon>
        <taxon>Mollusca</taxon>
        <taxon>Bivalvia</taxon>
        <taxon>Autobranchia</taxon>
        <taxon>Pteriomorphia</taxon>
        <taxon>Mytilida</taxon>
        <taxon>Mytiloidea</taxon>
        <taxon>Mytilidae</taxon>
        <taxon>Mytilinae</taxon>
        <taxon>Mytilus</taxon>
    </lineage>
</organism>
<dbReference type="SMART" id="SM00369">
    <property type="entry name" value="LRR_TYP"/>
    <property type="match status" value="13"/>
</dbReference>
<accession>A0A8S3U8H3</accession>
<dbReference type="InterPro" id="IPR003591">
    <property type="entry name" value="Leu-rich_rpt_typical-subtyp"/>
</dbReference>
<dbReference type="Gene3D" id="3.80.10.10">
    <property type="entry name" value="Ribonuclease Inhibitor"/>
    <property type="match status" value="7"/>
</dbReference>